<keyword evidence="4" id="KW-0645">Protease</keyword>
<reference evidence="11" key="2">
    <citation type="submission" date="2021-01" db="UniProtKB">
        <authorList>
            <consortium name="EnsemblMetazoa"/>
        </authorList>
    </citation>
    <scope>IDENTIFICATION</scope>
</reference>
<feature type="compositionally biased region" description="Basic residues" evidence="9">
    <location>
        <begin position="97"/>
        <end position="106"/>
    </location>
</feature>
<dbReference type="InParanoid" id="A0A7M7RH48"/>
<dbReference type="InterPro" id="IPR050704">
    <property type="entry name" value="Peptidase_C85-like"/>
</dbReference>
<feature type="compositionally biased region" description="Low complexity" evidence="9">
    <location>
        <begin position="443"/>
        <end position="455"/>
    </location>
</feature>
<dbReference type="InterPro" id="IPR003323">
    <property type="entry name" value="OTU_dom"/>
</dbReference>
<dbReference type="EC" id="3.4.19.12" evidence="3"/>
<dbReference type="OrthoDB" id="409956at2759"/>
<evidence type="ECO:0000256" key="6">
    <source>
        <dbReference type="ARBA" id="ARBA00022801"/>
    </source>
</evidence>
<evidence type="ECO:0000256" key="9">
    <source>
        <dbReference type="SAM" id="MobiDB-lite"/>
    </source>
</evidence>
<dbReference type="GO" id="GO:0004843">
    <property type="term" value="F:cysteine-type deubiquitinase activity"/>
    <property type="evidence" value="ECO:0000318"/>
    <property type="project" value="GO_Central"/>
</dbReference>
<evidence type="ECO:0000256" key="7">
    <source>
        <dbReference type="ARBA" id="ARBA00022807"/>
    </source>
</evidence>
<dbReference type="EnsemblMetazoa" id="XM_782453">
    <property type="protein sequence ID" value="XP_787546"/>
    <property type="gene ID" value="LOC582506"/>
</dbReference>
<feature type="region of interest" description="Disordered" evidence="9">
    <location>
        <begin position="387"/>
        <end position="601"/>
    </location>
</feature>
<dbReference type="PANTHER" id="PTHR12419:SF4">
    <property type="entry name" value="OTU DOMAIN-CONTAINING PROTEIN 5"/>
    <property type="match status" value="1"/>
</dbReference>
<evidence type="ECO:0000256" key="1">
    <source>
        <dbReference type="ARBA" id="ARBA00000707"/>
    </source>
</evidence>
<dbReference type="GO" id="GO:0090090">
    <property type="term" value="P:negative regulation of canonical Wnt signaling pathway"/>
    <property type="evidence" value="ECO:0000318"/>
    <property type="project" value="GO_Central"/>
</dbReference>
<dbReference type="OMA" id="MENCHGN"/>
<protein>
    <recommendedName>
        <fullName evidence="3">ubiquitinyl hydrolase 1</fullName>
        <ecNumber evidence="3">3.4.19.12</ecNumber>
    </recommendedName>
    <alternativeName>
        <fullName evidence="8">Deubiquitinating enzyme A</fullName>
    </alternativeName>
</protein>
<dbReference type="AlphaFoldDB" id="A0A7M7RH48"/>
<evidence type="ECO:0000256" key="8">
    <source>
        <dbReference type="ARBA" id="ARBA00033460"/>
    </source>
</evidence>
<keyword evidence="7" id="KW-0788">Thiol protease</keyword>
<dbReference type="GO" id="GO:0006508">
    <property type="term" value="P:proteolysis"/>
    <property type="evidence" value="ECO:0007669"/>
    <property type="project" value="UniProtKB-KW"/>
</dbReference>
<dbReference type="GeneID" id="582506"/>
<feature type="compositionally biased region" description="Low complexity" evidence="9">
    <location>
        <begin position="464"/>
        <end position="486"/>
    </location>
</feature>
<dbReference type="PANTHER" id="PTHR12419">
    <property type="entry name" value="OTU DOMAIN CONTAINING PROTEIN"/>
    <property type="match status" value="1"/>
</dbReference>
<dbReference type="Pfam" id="PF02338">
    <property type="entry name" value="OTU"/>
    <property type="match status" value="1"/>
</dbReference>
<feature type="compositionally biased region" description="Basic and acidic residues" evidence="9">
    <location>
        <begin position="68"/>
        <end position="92"/>
    </location>
</feature>
<dbReference type="CDD" id="cd22752">
    <property type="entry name" value="OTU_OTUD5-like"/>
    <property type="match status" value="1"/>
</dbReference>
<keyword evidence="6" id="KW-0378">Hydrolase</keyword>
<sequence>MTILPKKKVQQEKRGAESGENHQHHGHNSHHHLAHNLGHSVSHSTGESRGGARPKSRNSPPRWNANNQRDDRLSNHDARTSYDSQERRENSHGGHSSNKRARHRSSPQHEYSDFEYDHAGAVSWTPNNSTNSQAEIRGSSPRESEQDEEVDAVNSGDEHEENTEETENIEEIEERFARALKEKKGFIIKIMVPDGACLFRSVADQVYGDQDWHNIVRGHCMDYMTKNADYFSQFITEDFPTYIARKRLDSCHGNHVEMQALSEMYNRNIEVYMYSTEPINTFHTLNKTDNDPIRVSYHRNVHYNSVVNPHKATVGVGLGMPSFVPGLADKTLMREAIHISEKSAIEQTMLQDKLLATDWEATNEAIEEQVARESFVQWLKDNEKRAEKKALPATATCSSAPPDSPPGWWGEANQKSGASQGGHHSGKKHPSGKHNSGKHSSSHHALSGHHPSSGHHSGGHLVTPHHQSSHLVSPHHPSGHVVGPHHPSGRLSPRNRGTGSGSRPNSPERLEAARLRPLSPNSIRGRNAEKKAQQQQQQQQQLLSKADRPTTSGHISNPASPQGAHARDTASPKAGPSGYNPPTASHGMEDIPPEEFGISEWESEDAILASILAQSHQEYLDTLIRSTHKDTDSDS</sequence>
<feature type="compositionally biased region" description="Basic residues" evidence="9">
    <location>
        <begin position="24"/>
        <end position="34"/>
    </location>
</feature>
<dbReference type="Proteomes" id="UP000007110">
    <property type="component" value="Unassembled WGS sequence"/>
</dbReference>
<evidence type="ECO:0000259" key="10">
    <source>
        <dbReference type="PROSITE" id="PS50802"/>
    </source>
</evidence>
<evidence type="ECO:0000313" key="11">
    <source>
        <dbReference type="EnsemblMetazoa" id="XP_787546"/>
    </source>
</evidence>
<feature type="compositionally biased region" description="Basic residues" evidence="9">
    <location>
        <begin position="424"/>
        <end position="442"/>
    </location>
</feature>
<evidence type="ECO:0000256" key="4">
    <source>
        <dbReference type="ARBA" id="ARBA00022670"/>
    </source>
</evidence>
<dbReference type="GO" id="GO:0051241">
    <property type="term" value="P:negative regulation of multicellular organismal process"/>
    <property type="evidence" value="ECO:0007669"/>
    <property type="project" value="UniProtKB-ARBA"/>
</dbReference>
<comment type="catalytic activity">
    <reaction evidence="1">
        <text>Thiol-dependent hydrolysis of ester, thioester, amide, peptide and isopeptide bonds formed by the C-terminal Gly of ubiquitin (a 76-residue protein attached to proteins as an intracellular targeting signal).</text>
        <dbReference type="EC" id="3.4.19.12"/>
    </reaction>
</comment>
<dbReference type="GO" id="GO:0061578">
    <property type="term" value="F:K63-linked deubiquitinase activity"/>
    <property type="evidence" value="ECO:0000318"/>
    <property type="project" value="GO_Central"/>
</dbReference>
<dbReference type="GO" id="GO:0030154">
    <property type="term" value="P:cell differentiation"/>
    <property type="evidence" value="ECO:0007669"/>
    <property type="project" value="UniProtKB-ARBA"/>
</dbReference>
<dbReference type="RefSeq" id="XP_787546.3">
    <property type="nucleotide sequence ID" value="XM_782453.5"/>
</dbReference>
<proteinExistence type="inferred from homology"/>
<accession>A0A7M7RH48</accession>
<dbReference type="FunCoup" id="A0A7M7RH48">
    <property type="interactions" value="600"/>
</dbReference>
<dbReference type="PROSITE" id="PS50802">
    <property type="entry name" value="OTU"/>
    <property type="match status" value="1"/>
</dbReference>
<feature type="compositionally biased region" description="Polar residues" evidence="9">
    <location>
        <begin position="124"/>
        <end position="134"/>
    </location>
</feature>
<evidence type="ECO:0000256" key="2">
    <source>
        <dbReference type="ARBA" id="ARBA00010407"/>
    </source>
</evidence>
<dbReference type="InterPro" id="IPR038765">
    <property type="entry name" value="Papain-like_cys_pep_sf"/>
</dbReference>
<dbReference type="GO" id="GO:0050776">
    <property type="term" value="P:regulation of immune response"/>
    <property type="evidence" value="ECO:0000318"/>
    <property type="project" value="GO_Central"/>
</dbReference>
<dbReference type="FunFam" id="3.90.70.80:FF:000002">
    <property type="entry name" value="OTU domain-containing protein 5 isoform X2"/>
    <property type="match status" value="1"/>
</dbReference>
<keyword evidence="5" id="KW-0833">Ubl conjugation pathway</keyword>
<feature type="compositionally biased region" description="Polar residues" evidence="9">
    <location>
        <begin position="57"/>
        <end position="67"/>
    </location>
</feature>
<comment type="similarity">
    <text evidence="2">Belongs to the peptidase C85 family.</text>
</comment>
<feature type="domain" description="OTU" evidence="10">
    <location>
        <begin position="186"/>
        <end position="309"/>
    </location>
</feature>
<dbReference type="GO" id="GO:1904515">
    <property type="term" value="P:positive regulation of TORC2 signaling"/>
    <property type="evidence" value="ECO:0000318"/>
    <property type="project" value="GO_Central"/>
</dbReference>
<feature type="region of interest" description="Disordered" evidence="9">
    <location>
        <begin position="1"/>
        <end position="170"/>
    </location>
</feature>
<dbReference type="GO" id="GO:0001817">
    <property type="term" value="P:regulation of cytokine production"/>
    <property type="evidence" value="ECO:0007669"/>
    <property type="project" value="UniProtKB-ARBA"/>
</dbReference>
<evidence type="ECO:0000256" key="3">
    <source>
        <dbReference type="ARBA" id="ARBA00012759"/>
    </source>
</evidence>
<feature type="compositionally biased region" description="Polar residues" evidence="9">
    <location>
        <begin position="495"/>
        <end position="505"/>
    </location>
</feature>
<name>A0A7M7RH48_STRPU</name>
<dbReference type="SUPFAM" id="SSF54001">
    <property type="entry name" value="Cysteine proteinases"/>
    <property type="match status" value="1"/>
</dbReference>
<feature type="compositionally biased region" description="Polar residues" evidence="9">
    <location>
        <begin position="549"/>
        <end position="560"/>
    </location>
</feature>
<reference evidence="12" key="1">
    <citation type="submission" date="2015-02" db="EMBL/GenBank/DDBJ databases">
        <title>Genome sequencing for Strongylocentrotus purpuratus.</title>
        <authorList>
            <person name="Murali S."/>
            <person name="Liu Y."/>
            <person name="Vee V."/>
            <person name="English A."/>
            <person name="Wang M."/>
            <person name="Skinner E."/>
            <person name="Han Y."/>
            <person name="Muzny D.M."/>
            <person name="Worley K.C."/>
            <person name="Gibbs R.A."/>
        </authorList>
    </citation>
    <scope>NUCLEOTIDE SEQUENCE</scope>
</reference>
<feature type="compositionally biased region" description="Basic and acidic residues" evidence="9">
    <location>
        <begin position="9"/>
        <end position="23"/>
    </location>
</feature>
<evidence type="ECO:0000256" key="5">
    <source>
        <dbReference type="ARBA" id="ARBA00022786"/>
    </source>
</evidence>
<dbReference type="CTD" id="55593"/>
<dbReference type="GO" id="GO:0010629">
    <property type="term" value="P:negative regulation of gene expression"/>
    <property type="evidence" value="ECO:0007669"/>
    <property type="project" value="UniProtKB-ARBA"/>
</dbReference>
<keyword evidence="12" id="KW-1185">Reference proteome</keyword>
<organism evidence="11 12">
    <name type="scientific">Strongylocentrotus purpuratus</name>
    <name type="common">Purple sea urchin</name>
    <dbReference type="NCBI Taxonomy" id="7668"/>
    <lineage>
        <taxon>Eukaryota</taxon>
        <taxon>Metazoa</taxon>
        <taxon>Echinodermata</taxon>
        <taxon>Eleutherozoa</taxon>
        <taxon>Echinozoa</taxon>
        <taxon>Echinoidea</taxon>
        <taxon>Euechinoidea</taxon>
        <taxon>Echinacea</taxon>
        <taxon>Camarodonta</taxon>
        <taxon>Echinidea</taxon>
        <taxon>Strongylocentrotidae</taxon>
        <taxon>Strongylocentrotus</taxon>
    </lineage>
</organism>
<dbReference type="Gene3D" id="3.90.70.80">
    <property type="match status" value="1"/>
</dbReference>
<evidence type="ECO:0000313" key="12">
    <source>
        <dbReference type="Proteomes" id="UP000007110"/>
    </source>
</evidence>
<feature type="compositionally biased region" description="Acidic residues" evidence="9">
    <location>
        <begin position="158"/>
        <end position="170"/>
    </location>
</feature>
<dbReference type="GO" id="GO:1904263">
    <property type="term" value="P:positive regulation of TORC1 signaling"/>
    <property type="evidence" value="ECO:0000318"/>
    <property type="project" value="GO_Central"/>
</dbReference>